<evidence type="ECO:0000256" key="1">
    <source>
        <dbReference type="ARBA" id="ARBA00004651"/>
    </source>
</evidence>
<comment type="caution">
    <text evidence="9">The sequence shown here is derived from an EMBL/GenBank/DDBJ whole genome shotgun (WGS) entry which is preliminary data.</text>
</comment>
<feature type="transmembrane region" description="Helical" evidence="6">
    <location>
        <begin position="63"/>
        <end position="82"/>
    </location>
</feature>
<keyword evidence="3 6" id="KW-0812">Transmembrane</keyword>
<proteinExistence type="predicted"/>
<feature type="domain" description="DUF4131" evidence="8">
    <location>
        <begin position="61"/>
        <end position="202"/>
    </location>
</feature>
<dbReference type="InterPro" id="IPR025405">
    <property type="entry name" value="DUF4131"/>
</dbReference>
<feature type="transmembrane region" description="Helical" evidence="6">
    <location>
        <begin position="319"/>
        <end position="341"/>
    </location>
</feature>
<evidence type="ECO:0000313" key="9">
    <source>
        <dbReference type="EMBL" id="GEL53750.1"/>
    </source>
</evidence>
<dbReference type="RefSeq" id="WP_231944580.1">
    <property type="nucleotide sequence ID" value="NZ_AP014690.1"/>
</dbReference>
<keyword evidence="5 6" id="KW-0472">Membrane</keyword>
<sequence>MRLALSGRRDVALSGQGEVTLSRLAGSLETILLSQGRGLAAWLAVAWAAGCLIYFLPRYEPGFWCASACVLAGLGIVLSGWSRISARGLGFVMVMAGAGFLLARAQAGRQPPMPALPSLAVVLHGRVIDVATTTEPGQILQRLRLRDAVFESGVDIGMAPLQRDLLLFTHEGQTYVPGMVLRLRAVLRPPDWPDFPGARDRQREAWFDALAGSGRVLGAPEILAAPQGYRLGRWRAAITAEIMHHLQGQRAAIAATLLAGHGEGISQQTRQAYAASGLAHILAVAGLHLGLVMGALFAAVRMGLVLWPWLGLRLPCREIAAFAALAGGVIYVALTGFHLPALRSLGMAGLATLALLSGRRVLSMRSLALVALVLLMASPVLVLDLSFQMSFAAVMALIAGYEAMRPWFVRRAEQGHQGGIGHHLVLLSLTSALAGGATLPLVMAGFGSFQPWFIMANLVAVPIAAFCIMPAGLCALLLMPLGAAGAPLWVMGQGIGLVSSLAAHVAAWPMAHIAVPHMPCWALVLYMAGLVILCLWRGKARFMALSLMLTGVASPLCLSAPVLLVSPDAGLIAFRQGGSWVAGPHGSLSAHTLSAWVQAWPRSVISSAQLPDCDAQRCHIERGGQKIAILFSRLRSADPPLECTGNALVVSAAPLPSACKRGIYVDRFTVWRDGAVMVRDGASQSRGEALQIISDRSWRGARLWVPRPGFRGVPNLPLAKAE</sequence>
<feature type="transmembrane region" description="Helical" evidence="6">
    <location>
        <begin position="424"/>
        <end position="446"/>
    </location>
</feature>
<feature type="transmembrane region" description="Helical" evidence="6">
    <location>
        <begin position="362"/>
        <end position="381"/>
    </location>
</feature>
<dbReference type="EMBL" id="BJVS01000004">
    <property type="protein sequence ID" value="GEL53750.1"/>
    <property type="molecule type" value="Genomic_DNA"/>
</dbReference>
<keyword evidence="10" id="KW-1185">Reference proteome</keyword>
<keyword evidence="4 6" id="KW-1133">Transmembrane helix</keyword>
<accession>A0AAN4R3M4</accession>
<dbReference type="GO" id="GO:0005886">
    <property type="term" value="C:plasma membrane"/>
    <property type="evidence" value="ECO:0007669"/>
    <property type="project" value="UniProtKB-SubCell"/>
</dbReference>
<feature type="domain" description="ComEC/Rec2-related protein" evidence="7">
    <location>
        <begin position="257"/>
        <end position="538"/>
    </location>
</feature>
<evidence type="ECO:0000259" key="8">
    <source>
        <dbReference type="Pfam" id="PF13567"/>
    </source>
</evidence>
<dbReference type="PANTHER" id="PTHR30619">
    <property type="entry name" value="DNA INTERNALIZATION/COMPETENCE PROTEIN COMEC/REC2"/>
    <property type="match status" value="1"/>
</dbReference>
<organism evidence="9 10">
    <name type="scientific">Asaia bogorensis NBRC 16594</name>
    <dbReference type="NCBI Taxonomy" id="1231624"/>
    <lineage>
        <taxon>Bacteria</taxon>
        <taxon>Pseudomonadati</taxon>
        <taxon>Pseudomonadota</taxon>
        <taxon>Alphaproteobacteria</taxon>
        <taxon>Acetobacterales</taxon>
        <taxon>Acetobacteraceae</taxon>
        <taxon>Asaia</taxon>
    </lineage>
</organism>
<feature type="transmembrane region" description="Helical" evidence="6">
    <location>
        <begin position="387"/>
        <end position="404"/>
    </location>
</feature>
<dbReference type="Proteomes" id="UP000321287">
    <property type="component" value="Unassembled WGS sequence"/>
</dbReference>
<evidence type="ECO:0000313" key="10">
    <source>
        <dbReference type="Proteomes" id="UP000321287"/>
    </source>
</evidence>
<dbReference type="InterPro" id="IPR052159">
    <property type="entry name" value="Competence_DNA_uptake"/>
</dbReference>
<feature type="transmembrane region" description="Helical" evidence="6">
    <location>
        <begin position="542"/>
        <end position="564"/>
    </location>
</feature>
<dbReference type="GeneID" id="78227492"/>
<feature type="transmembrane region" description="Helical" evidence="6">
    <location>
        <begin position="278"/>
        <end position="299"/>
    </location>
</feature>
<comment type="subcellular location">
    <subcellularLocation>
        <location evidence="1">Cell membrane</location>
        <topology evidence="1">Multi-pass membrane protein</topology>
    </subcellularLocation>
</comment>
<gene>
    <name evidence="9" type="ORF">ABO01nite_17570</name>
</gene>
<reference evidence="9 10" key="1">
    <citation type="submission" date="2019-07" db="EMBL/GenBank/DDBJ databases">
        <title>Whole genome shotgun sequence of Asaia bogorensis NBRC 16594.</title>
        <authorList>
            <person name="Hosoyama A."/>
            <person name="Uohara A."/>
            <person name="Ohji S."/>
            <person name="Ichikawa N."/>
        </authorList>
    </citation>
    <scope>NUCLEOTIDE SEQUENCE [LARGE SCALE GENOMIC DNA]</scope>
    <source>
        <strain evidence="9 10">NBRC 16594</strain>
    </source>
</reference>
<dbReference type="AlphaFoldDB" id="A0AAN4R3M4"/>
<keyword evidence="2" id="KW-1003">Cell membrane</keyword>
<evidence type="ECO:0000256" key="6">
    <source>
        <dbReference type="SAM" id="Phobius"/>
    </source>
</evidence>
<feature type="transmembrane region" description="Helical" evidence="6">
    <location>
        <begin position="88"/>
        <end position="105"/>
    </location>
</feature>
<evidence type="ECO:0000256" key="3">
    <source>
        <dbReference type="ARBA" id="ARBA00022692"/>
    </source>
</evidence>
<feature type="transmembrane region" description="Helical" evidence="6">
    <location>
        <begin position="486"/>
        <end position="507"/>
    </location>
</feature>
<evidence type="ECO:0000256" key="2">
    <source>
        <dbReference type="ARBA" id="ARBA00022475"/>
    </source>
</evidence>
<dbReference type="Pfam" id="PF03772">
    <property type="entry name" value="Competence"/>
    <property type="match status" value="1"/>
</dbReference>
<dbReference type="PANTHER" id="PTHR30619:SF1">
    <property type="entry name" value="RECOMBINATION PROTEIN 2"/>
    <property type="match status" value="1"/>
</dbReference>
<dbReference type="InterPro" id="IPR004477">
    <property type="entry name" value="ComEC_N"/>
</dbReference>
<dbReference type="NCBIfam" id="TIGR00360">
    <property type="entry name" value="ComEC_N-term"/>
    <property type="match status" value="1"/>
</dbReference>
<feature type="transmembrane region" description="Helical" evidence="6">
    <location>
        <begin position="513"/>
        <end position="535"/>
    </location>
</feature>
<feature type="transmembrane region" description="Helical" evidence="6">
    <location>
        <begin position="452"/>
        <end position="479"/>
    </location>
</feature>
<dbReference type="Pfam" id="PF13567">
    <property type="entry name" value="DUF4131"/>
    <property type="match status" value="1"/>
</dbReference>
<protein>
    <submittedName>
        <fullName evidence="9">Competence protein ComEC</fullName>
    </submittedName>
</protein>
<evidence type="ECO:0000259" key="7">
    <source>
        <dbReference type="Pfam" id="PF03772"/>
    </source>
</evidence>
<feature type="transmembrane region" description="Helical" evidence="6">
    <location>
        <begin position="39"/>
        <end position="56"/>
    </location>
</feature>
<evidence type="ECO:0000256" key="4">
    <source>
        <dbReference type="ARBA" id="ARBA00022989"/>
    </source>
</evidence>
<name>A0AAN4R3M4_9PROT</name>
<evidence type="ECO:0000256" key="5">
    <source>
        <dbReference type="ARBA" id="ARBA00023136"/>
    </source>
</evidence>